<reference evidence="1 2" key="1">
    <citation type="submission" date="2024-09" db="EMBL/GenBank/DDBJ databases">
        <authorList>
            <person name="Sun Q."/>
            <person name="Mori K."/>
        </authorList>
    </citation>
    <scope>NUCLEOTIDE SEQUENCE [LARGE SCALE GENOMIC DNA]</scope>
    <source>
        <strain evidence="1 2">CECT 8064</strain>
    </source>
</reference>
<keyword evidence="2" id="KW-1185">Reference proteome</keyword>
<dbReference type="EMBL" id="JBHMEP010000036">
    <property type="protein sequence ID" value="MFB9137867.1"/>
    <property type="molecule type" value="Genomic_DNA"/>
</dbReference>
<organism evidence="1 2">
    <name type="scientific">Vibrio olivae</name>
    <dbReference type="NCBI Taxonomy" id="1243002"/>
    <lineage>
        <taxon>Bacteria</taxon>
        <taxon>Pseudomonadati</taxon>
        <taxon>Pseudomonadota</taxon>
        <taxon>Gammaproteobacteria</taxon>
        <taxon>Vibrionales</taxon>
        <taxon>Vibrionaceae</taxon>
        <taxon>Vibrio</taxon>
    </lineage>
</organism>
<protein>
    <submittedName>
        <fullName evidence="1">Uncharacterized protein</fullName>
    </submittedName>
</protein>
<sequence length="92" mass="10685">MKKSEFVKELEKIIDMVKTEDDGFEYGDKVIFYKEDDSNYEVSVMNIEMNLGVEADVMAGMDDINFTCLMSEVYKQKAIKAIMMEKDDDEDN</sequence>
<proteinExistence type="predicted"/>
<accession>A0ABV5HVF6</accession>
<dbReference type="Proteomes" id="UP001589645">
    <property type="component" value="Unassembled WGS sequence"/>
</dbReference>
<name>A0ABV5HVF6_9VIBR</name>
<evidence type="ECO:0000313" key="1">
    <source>
        <dbReference type="EMBL" id="MFB9137867.1"/>
    </source>
</evidence>
<dbReference type="RefSeq" id="WP_390198278.1">
    <property type="nucleotide sequence ID" value="NZ_JBHMEP010000036.1"/>
</dbReference>
<evidence type="ECO:0000313" key="2">
    <source>
        <dbReference type="Proteomes" id="UP001589645"/>
    </source>
</evidence>
<comment type="caution">
    <text evidence="1">The sequence shown here is derived from an EMBL/GenBank/DDBJ whole genome shotgun (WGS) entry which is preliminary data.</text>
</comment>
<gene>
    <name evidence="1" type="ORF">ACFFUV_23295</name>
</gene>